<dbReference type="AlphaFoldDB" id="A0A4V5NJ21"/>
<dbReference type="Proteomes" id="UP000308768">
    <property type="component" value="Unassembled WGS sequence"/>
</dbReference>
<evidence type="ECO:0000313" key="9">
    <source>
        <dbReference type="Proteomes" id="UP000308768"/>
    </source>
</evidence>
<dbReference type="GO" id="GO:0016787">
    <property type="term" value="F:hydrolase activity"/>
    <property type="evidence" value="ECO:0007669"/>
    <property type="project" value="UniProtKB-KW"/>
</dbReference>
<dbReference type="SUPFAM" id="SSF49562">
    <property type="entry name" value="C2 domain (Calcium/lipid-binding domain, CaLB)"/>
    <property type="match status" value="1"/>
</dbReference>
<comment type="cofactor">
    <cofactor evidence="1">
        <name>Zn(2+)</name>
        <dbReference type="ChEBI" id="CHEBI:29105"/>
    </cofactor>
</comment>
<feature type="region of interest" description="Disordered" evidence="6">
    <location>
        <begin position="363"/>
        <end position="396"/>
    </location>
</feature>
<sequence>MAAARGGQDQKTSHVSEQIAQDDSLAAQSSVFEKAQSKAASKSTEQSQDEPRDKQKGQEKQPAGGFDSTPLPKAPPGYTVKITFHKATNLPMADFNSLSSDPYVLAQLNTGLETRHKEDPALRMRTPTIRKSTNPEWNWEWVVANIPGSGFKLKARVYDEDPADHDDRLGNVHIAVNQIDEHWPGIKNQSYKVKKRMGSKRAITGRKAPGDDNKDEAKKTEKYNFQANQFQLKGPVPAELYHRYVEFKPFVKSMFTSKGVRGWVLGKALHHQHTRVYNFDRKTEWDHFEHPSKDMTNKFLDLVHYDCGGRIFTYVLTLDSLLRFTETGKEFGIDMLSKHTMHSDVSIYIAFSGEFFVRRLKYPHRGDTDSPEDEPTHPPDDIGGGPPDKDPPTDPAYYELVIDNDSGTYRPNAQKLDRLRAFLRSNFPGLKIVTLDSQADADKMAKMKQEQRDRKEAEGDNIVFRQGSTGSSISSSDEEELDAMEAGDEHAGHHHHPTMHRIGREAQHHGQAKKEHLKDYRPRKGGPRQAAEEEQDAAESSRSASLTMKFQHLLALSVSFTTLASAIRGLRPQELLNRPRIVEAETALASEDIFSHFNKDLLSLHKSLVEVESISGNELEVGAWLARYLKEQGYTVEEQKVSEKRFNLLAYPGKERNTKVLLSSHMDTVPPFWPYKLAKNASSPTHTQIWGRGSVDAKGCIAAQTIAVAALLAHKKVGPDDVSLLFVVGEETGGDGMRAANALSLSPDTVIFGEPTDGRLASGHKGMLGFSLHVTGKAAHSGYPWLGVSANSVLMSALAALTDLEARLPTSDKYGSTTLNIGRIEGGVAANVVAETASAAVAIRIASGSAASIRARVESAIAAATKPFVARGANVTLDFPAAGYGPVDIDHDVPGFGKSITVNYGTDIPNLDGKKGQKRYLYGPGSILVAHSDHEHLAVGELEEAVRGYGRLVMAALEQ</sequence>
<dbReference type="InterPro" id="IPR050072">
    <property type="entry name" value="Peptidase_M20A"/>
</dbReference>
<feature type="compositionally biased region" description="Basic residues" evidence="6">
    <location>
        <begin position="492"/>
        <end position="501"/>
    </location>
</feature>
<feature type="region of interest" description="Disordered" evidence="6">
    <location>
        <begin position="1"/>
        <end position="74"/>
    </location>
</feature>
<organism evidence="8 9">
    <name type="scientific">Cryomyces minteri</name>
    <dbReference type="NCBI Taxonomy" id="331657"/>
    <lineage>
        <taxon>Eukaryota</taxon>
        <taxon>Fungi</taxon>
        <taxon>Dikarya</taxon>
        <taxon>Ascomycota</taxon>
        <taxon>Pezizomycotina</taxon>
        <taxon>Dothideomycetes</taxon>
        <taxon>Dothideomycetes incertae sedis</taxon>
        <taxon>Cryomyces</taxon>
    </lineage>
</organism>
<keyword evidence="5" id="KW-0862">Zinc</keyword>
<evidence type="ECO:0000256" key="1">
    <source>
        <dbReference type="ARBA" id="ARBA00001947"/>
    </source>
</evidence>
<dbReference type="Pfam" id="PF00168">
    <property type="entry name" value="C2"/>
    <property type="match status" value="1"/>
</dbReference>
<dbReference type="OrthoDB" id="73919at2759"/>
<dbReference type="Gene3D" id="2.60.40.150">
    <property type="entry name" value="C2 domain"/>
    <property type="match status" value="1"/>
</dbReference>
<dbReference type="InterPro" id="IPR011650">
    <property type="entry name" value="Peptidase_M20_dimer"/>
</dbReference>
<keyword evidence="9" id="KW-1185">Reference proteome</keyword>
<name>A0A4V5NJ21_9PEZI</name>
<dbReference type="PANTHER" id="PTHR43808:SF8">
    <property type="entry name" value="PEPTIDASE M20 DIMERISATION DOMAIN-CONTAINING PROTEIN"/>
    <property type="match status" value="1"/>
</dbReference>
<dbReference type="Gene3D" id="3.30.70.360">
    <property type="match status" value="1"/>
</dbReference>
<dbReference type="SUPFAM" id="SSF55031">
    <property type="entry name" value="Bacterial exopeptidase dimerisation domain"/>
    <property type="match status" value="1"/>
</dbReference>
<dbReference type="InterPro" id="IPR001261">
    <property type="entry name" value="ArgE/DapE_CS"/>
</dbReference>
<dbReference type="Gene3D" id="3.40.630.10">
    <property type="entry name" value="Zn peptidases"/>
    <property type="match status" value="1"/>
</dbReference>
<feature type="compositionally biased region" description="Basic and acidic residues" evidence="6">
    <location>
        <begin position="208"/>
        <end position="217"/>
    </location>
</feature>
<evidence type="ECO:0000256" key="4">
    <source>
        <dbReference type="ARBA" id="ARBA00022801"/>
    </source>
</evidence>
<evidence type="ECO:0000313" key="8">
    <source>
        <dbReference type="EMBL" id="TKA76159.1"/>
    </source>
</evidence>
<dbReference type="CDD" id="cd05652">
    <property type="entry name" value="M20_ArgE_DapE-like_fungal"/>
    <property type="match status" value="1"/>
</dbReference>
<dbReference type="SUPFAM" id="SSF53187">
    <property type="entry name" value="Zn-dependent exopeptidases"/>
    <property type="match status" value="1"/>
</dbReference>
<dbReference type="InterPro" id="IPR036264">
    <property type="entry name" value="Bact_exopeptidase_dim_dom"/>
</dbReference>
<evidence type="ECO:0000256" key="5">
    <source>
        <dbReference type="ARBA" id="ARBA00022833"/>
    </source>
</evidence>
<dbReference type="InterPro" id="IPR035892">
    <property type="entry name" value="C2_domain_sf"/>
</dbReference>
<evidence type="ECO:0000256" key="3">
    <source>
        <dbReference type="ARBA" id="ARBA00022723"/>
    </source>
</evidence>
<keyword evidence="3" id="KW-0479">Metal-binding</keyword>
<feature type="domain" description="C2" evidence="7">
    <location>
        <begin position="60"/>
        <end position="191"/>
    </location>
</feature>
<feature type="compositionally biased region" description="Basic and acidic residues" evidence="6">
    <location>
        <begin position="364"/>
        <end position="380"/>
    </location>
</feature>
<feature type="region of interest" description="Disordered" evidence="6">
    <location>
        <begin position="196"/>
        <end position="217"/>
    </location>
</feature>
<dbReference type="EMBL" id="NAJN01000251">
    <property type="protein sequence ID" value="TKA76159.1"/>
    <property type="molecule type" value="Genomic_DNA"/>
</dbReference>
<protein>
    <recommendedName>
        <fullName evidence="7">C2 domain-containing protein</fullName>
    </recommendedName>
</protein>
<reference evidence="8 9" key="1">
    <citation type="submission" date="2017-03" db="EMBL/GenBank/DDBJ databases">
        <title>Genomes of endolithic fungi from Antarctica.</title>
        <authorList>
            <person name="Coleine C."/>
            <person name="Masonjones S."/>
            <person name="Stajich J.E."/>
        </authorList>
    </citation>
    <scope>NUCLEOTIDE SEQUENCE [LARGE SCALE GENOMIC DNA]</scope>
    <source>
        <strain evidence="8 9">CCFEE 5187</strain>
    </source>
</reference>
<feature type="region of interest" description="Disordered" evidence="6">
    <location>
        <begin position="441"/>
        <end position="543"/>
    </location>
</feature>
<accession>A0A4V5NJ21</accession>
<feature type="compositionally biased region" description="Acidic residues" evidence="6">
    <location>
        <begin position="476"/>
        <end position="486"/>
    </location>
</feature>
<evidence type="ECO:0000256" key="6">
    <source>
        <dbReference type="SAM" id="MobiDB-lite"/>
    </source>
</evidence>
<feature type="compositionally biased region" description="Polar residues" evidence="6">
    <location>
        <begin position="9"/>
        <end position="31"/>
    </location>
</feature>
<dbReference type="InterPro" id="IPR002933">
    <property type="entry name" value="Peptidase_M20"/>
</dbReference>
<evidence type="ECO:0000256" key="2">
    <source>
        <dbReference type="ARBA" id="ARBA00006247"/>
    </source>
</evidence>
<gene>
    <name evidence="8" type="ORF">B0A49_03964</name>
</gene>
<feature type="compositionally biased region" description="Basic and acidic residues" evidence="6">
    <location>
        <begin position="49"/>
        <end position="59"/>
    </location>
</feature>
<dbReference type="Pfam" id="PF01546">
    <property type="entry name" value="Peptidase_M20"/>
    <property type="match status" value="1"/>
</dbReference>
<dbReference type="GO" id="GO:0046872">
    <property type="term" value="F:metal ion binding"/>
    <property type="evidence" value="ECO:0007669"/>
    <property type="project" value="UniProtKB-KW"/>
</dbReference>
<dbReference type="PROSITE" id="PS00758">
    <property type="entry name" value="ARGE_DAPE_CPG2_1"/>
    <property type="match status" value="1"/>
</dbReference>
<proteinExistence type="inferred from homology"/>
<dbReference type="PANTHER" id="PTHR43808">
    <property type="entry name" value="ACETYLORNITHINE DEACETYLASE"/>
    <property type="match status" value="1"/>
</dbReference>
<comment type="caution">
    <text evidence="8">The sequence shown here is derived from an EMBL/GenBank/DDBJ whole genome shotgun (WGS) entry which is preliminary data.</text>
</comment>
<feature type="compositionally biased region" description="Basic and acidic residues" evidence="6">
    <location>
        <begin position="441"/>
        <end position="458"/>
    </location>
</feature>
<dbReference type="InterPro" id="IPR000008">
    <property type="entry name" value="C2_dom"/>
</dbReference>
<dbReference type="STRING" id="331657.A0A4V5NJ21"/>
<feature type="compositionally biased region" description="Basic and acidic residues" evidence="6">
    <location>
        <begin position="502"/>
        <end position="522"/>
    </location>
</feature>
<keyword evidence="4" id="KW-0378">Hydrolase</keyword>
<comment type="similarity">
    <text evidence="2">Belongs to the peptidase M20A family.</text>
</comment>
<dbReference type="SMART" id="SM00239">
    <property type="entry name" value="C2"/>
    <property type="match status" value="1"/>
</dbReference>
<evidence type="ECO:0000259" key="7">
    <source>
        <dbReference type="PROSITE" id="PS50004"/>
    </source>
</evidence>
<dbReference type="PROSITE" id="PS50004">
    <property type="entry name" value="C2"/>
    <property type="match status" value="1"/>
</dbReference>
<dbReference type="Pfam" id="PF07687">
    <property type="entry name" value="M20_dimer"/>
    <property type="match status" value="1"/>
</dbReference>